<dbReference type="Proteomes" id="UP000051952">
    <property type="component" value="Unassembled WGS sequence"/>
</dbReference>
<proteinExistence type="predicted"/>
<dbReference type="AlphaFoldDB" id="A0A0S4INN9"/>
<name>A0A0S4INN9_BODSA</name>
<sequence>MPGKRPRSPASLSHPGDTAPLLTPILLVPFLVGAEVMTVPWALLTSRAGGGPTSLLCRSAAAVLPLLCGGATHTLTPPSSDIYDAEESTQSSSSSAEQLLLLVPTGSRSTPFAIAVDCDHHVFRCLLRLLRGYTSAVPEELRTTCCLEAHRLGLGLPSTNNCPQHRLVFVLRFSLLCTSINVS</sequence>
<gene>
    <name evidence="1" type="ORF">BSAL_57225</name>
</gene>
<organism evidence="1 2">
    <name type="scientific">Bodo saltans</name>
    <name type="common">Flagellated protozoan</name>
    <dbReference type="NCBI Taxonomy" id="75058"/>
    <lineage>
        <taxon>Eukaryota</taxon>
        <taxon>Discoba</taxon>
        <taxon>Euglenozoa</taxon>
        <taxon>Kinetoplastea</taxon>
        <taxon>Metakinetoplastina</taxon>
        <taxon>Eubodonida</taxon>
        <taxon>Bodonidae</taxon>
        <taxon>Bodo</taxon>
    </lineage>
</organism>
<dbReference type="VEuPathDB" id="TriTrypDB:BSAL_57225"/>
<accession>A0A0S4INN9</accession>
<evidence type="ECO:0000313" key="2">
    <source>
        <dbReference type="Proteomes" id="UP000051952"/>
    </source>
</evidence>
<keyword evidence="2" id="KW-1185">Reference proteome</keyword>
<protein>
    <submittedName>
        <fullName evidence="1">GPI-anchored surface protein, putative</fullName>
    </submittedName>
</protein>
<evidence type="ECO:0000313" key="1">
    <source>
        <dbReference type="EMBL" id="CUE90022.1"/>
    </source>
</evidence>
<dbReference type="EMBL" id="CYKH01000209">
    <property type="protein sequence ID" value="CUE90022.1"/>
    <property type="molecule type" value="Genomic_DNA"/>
</dbReference>
<reference evidence="2" key="1">
    <citation type="submission" date="2015-09" db="EMBL/GenBank/DDBJ databases">
        <authorList>
            <consortium name="Pathogen Informatics"/>
        </authorList>
    </citation>
    <scope>NUCLEOTIDE SEQUENCE [LARGE SCALE GENOMIC DNA]</scope>
    <source>
        <strain evidence="2">Lake Konstanz</strain>
    </source>
</reference>